<sequence length="203" mass="23438">MSNLPPSNCPITQIPIQSVIKVQSTESQPKKPLYRKSMWTPAEDQLLLQAVDKHGTSNWCVISAEVVGRTGKQCRERWAGILNPDLAKQPWTAEEDEQLKMLHAQFGNKWSMIANRMKGRSTISLRNRWSWHLRHSRRITNVYSIPQPAIEPVIQARINPIIVPPTIHAFQQLNQQQIRNFQQQQNNQPCQTQVPHLPYTKVI</sequence>
<evidence type="ECO:0000259" key="4">
    <source>
        <dbReference type="PROSITE" id="PS51294"/>
    </source>
</evidence>
<feature type="domain" description="HTH myb-type" evidence="4">
    <location>
        <begin position="31"/>
        <end position="78"/>
    </location>
</feature>
<dbReference type="SUPFAM" id="SSF46689">
    <property type="entry name" value="Homeodomain-like"/>
    <property type="match status" value="1"/>
</dbReference>
<proteinExistence type="predicted"/>
<dbReference type="PANTHER" id="PTHR45614">
    <property type="entry name" value="MYB PROTEIN-RELATED"/>
    <property type="match status" value="1"/>
</dbReference>
<dbReference type="GO" id="GO:0000978">
    <property type="term" value="F:RNA polymerase II cis-regulatory region sequence-specific DNA binding"/>
    <property type="evidence" value="ECO:0007669"/>
    <property type="project" value="TreeGrafter"/>
</dbReference>
<keyword evidence="1" id="KW-0677">Repeat</keyword>
<dbReference type="Proteomes" id="UP000179807">
    <property type="component" value="Unassembled WGS sequence"/>
</dbReference>
<keyword evidence="6" id="KW-1185">Reference proteome</keyword>
<feature type="domain" description="Myb-like" evidence="3">
    <location>
        <begin position="31"/>
        <end position="82"/>
    </location>
</feature>
<gene>
    <name evidence="5" type="ORF">TRFO_38538</name>
</gene>
<dbReference type="RefSeq" id="XP_068348485.1">
    <property type="nucleotide sequence ID" value="XM_068512102.1"/>
</dbReference>
<dbReference type="PROSITE" id="PS50090">
    <property type="entry name" value="MYB_LIKE"/>
    <property type="match status" value="2"/>
</dbReference>
<name>A0A1J4JDL6_9EUKA</name>
<evidence type="ECO:0000259" key="3">
    <source>
        <dbReference type="PROSITE" id="PS50090"/>
    </source>
</evidence>
<comment type="caution">
    <text evidence="5">The sequence shown here is derived from an EMBL/GenBank/DDBJ whole genome shotgun (WGS) entry which is preliminary data.</text>
</comment>
<dbReference type="Pfam" id="PF13921">
    <property type="entry name" value="Myb_DNA-bind_6"/>
    <property type="match status" value="1"/>
</dbReference>
<dbReference type="PANTHER" id="PTHR45614:SF299">
    <property type="entry name" value="MYB-LIKE DNA-BINDING DOMAIN CONTAINING PROTEIN"/>
    <property type="match status" value="1"/>
</dbReference>
<organism evidence="5 6">
    <name type="scientific">Tritrichomonas foetus</name>
    <dbReference type="NCBI Taxonomy" id="1144522"/>
    <lineage>
        <taxon>Eukaryota</taxon>
        <taxon>Metamonada</taxon>
        <taxon>Parabasalia</taxon>
        <taxon>Tritrichomonadida</taxon>
        <taxon>Tritrichomonadidae</taxon>
        <taxon>Tritrichomonas</taxon>
    </lineage>
</organism>
<dbReference type="FunFam" id="1.10.10.60:FF:000010">
    <property type="entry name" value="Transcriptional activator Myb isoform A"/>
    <property type="match status" value="1"/>
</dbReference>
<evidence type="ECO:0000313" key="5">
    <source>
        <dbReference type="EMBL" id="OHS95348.1"/>
    </source>
</evidence>
<dbReference type="AlphaFoldDB" id="A0A1J4JDL6"/>
<protein>
    <submittedName>
        <fullName evidence="5">Myb-like DNA-binding domain containing protein</fullName>
    </submittedName>
</protein>
<dbReference type="InterPro" id="IPR001005">
    <property type="entry name" value="SANT/Myb"/>
</dbReference>
<dbReference type="InterPro" id="IPR050560">
    <property type="entry name" value="MYB_TF"/>
</dbReference>
<feature type="domain" description="HTH myb-type" evidence="4">
    <location>
        <begin position="83"/>
        <end position="137"/>
    </location>
</feature>
<dbReference type="InterPro" id="IPR017930">
    <property type="entry name" value="Myb_dom"/>
</dbReference>
<dbReference type="GO" id="GO:0000981">
    <property type="term" value="F:DNA-binding transcription factor activity, RNA polymerase II-specific"/>
    <property type="evidence" value="ECO:0007669"/>
    <property type="project" value="TreeGrafter"/>
</dbReference>
<evidence type="ECO:0000256" key="2">
    <source>
        <dbReference type="ARBA" id="ARBA00023125"/>
    </source>
</evidence>
<dbReference type="PROSITE" id="PS51294">
    <property type="entry name" value="HTH_MYB"/>
    <property type="match status" value="2"/>
</dbReference>
<feature type="domain" description="Myb-like" evidence="3">
    <location>
        <begin position="83"/>
        <end position="133"/>
    </location>
</feature>
<dbReference type="GO" id="GO:0005634">
    <property type="term" value="C:nucleus"/>
    <property type="evidence" value="ECO:0007669"/>
    <property type="project" value="TreeGrafter"/>
</dbReference>
<dbReference type="CDD" id="cd00167">
    <property type="entry name" value="SANT"/>
    <property type="match status" value="2"/>
</dbReference>
<dbReference type="Gene3D" id="1.10.10.60">
    <property type="entry name" value="Homeodomain-like"/>
    <property type="match status" value="2"/>
</dbReference>
<evidence type="ECO:0000313" key="6">
    <source>
        <dbReference type="Proteomes" id="UP000179807"/>
    </source>
</evidence>
<accession>A0A1J4JDL6</accession>
<reference evidence="5" key="1">
    <citation type="submission" date="2016-10" db="EMBL/GenBank/DDBJ databases">
        <authorList>
            <person name="Benchimol M."/>
            <person name="Almeida L.G."/>
            <person name="Vasconcelos A.T."/>
            <person name="Perreira-Neves A."/>
            <person name="Rosa I.A."/>
            <person name="Tasca T."/>
            <person name="Bogo M.R."/>
            <person name="de Souza W."/>
        </authorList>
    </citation>
    <scope>NUCLEOTIDE SEQUENCE [LARGE SCALE GENOMIC DNA]</scope>
    <source>
        <strain evidence="5">K</strain>
    </source>
</reference>
<keyword evidence="2" id="KW-0238">DNA-binding</keyword>
<dbReference type="EMBL" id="MLAK01001251">
    <property type="protein sequence ID" value="OHS95348.1"/>
    <property type="molecule type" value="Genomic_DNA"/>
</dbReference>
<dbReference type="VEuPathDB" id="TrichDB:TRFO_38538"/>
<evidence type="ECO:0000256" key="1">
    <source>
        <dbReference type="ARBA" id="ARBA00022737"/>
    </source>
</evidence>
<dbReference type="SMART" id="SM00717">
    <property type="entry name" value="SANT"/>
    <property type="match status" value="2"/>
</dbReference>
<dbReference type="InterPro" id="IPR009057">
    <property type="entry name" value="Homeodomain-like_sf"/>
</dbReference>
<dbReference type="GeneID" id="94846806"/>
<dbReference type="OrthoDB" id="2143914at2759"/>